<name>A0A0L0C8C9_LUCCU</name>
<proteinExistence type="predicted"/>
<evidence type="ECO:0000313" key="2">
    <source>
        <dbReference type="Proteomes" id="UP000037069"/>
    </source>
</evidence>
<protein>
    <submittedName>
        <fullName evidence="1">Uncharacterized protein</fullName>
    </submittedName>
</protein>
<keyword evidence="2" id="KW-1185">Reference proteome</keyword>
<comment type="caution">
    <text evidence="1">The sequence shown here is derived from an EMBL/GenBank/DDBJ whole genome shotgun (WGS) entry which is preliminary data.</text>
</comment>
<reference evidence="1 2" key="1">
    <citation type="journal article" date="2015" name="Nat. Commun.">
        <title>Lucilia cuprina genome unlocks parasitic fly biology to underpin future interventions.</title>
        <authorList>
            <person name="Anstead C.A."/>
            <person name="Korhonen P.K."/>
            <person name="Young N.D."/>
            <person name="Hall R.S."/>
            <person name="Jex A.R."/>
            <person name="Murali S.C."/>
            <person name="Hughes D.S."/>
            <person name="Lee S.F."/>
            <person name="Perry T."/>
            <person name="Stroehlein A.J."/>
            <person name="Ansell B.R."/>
            <person name="Breugelmans B."/>
            <person name="Hofmann A."/>
            <person name="Qu J."/>
            <person name="Dugan S."/>
            <person name="Lee S.L."/>
            <person name="Chao H."/>
            <person name="Dinh H."/>
            <person name="Han Y."/>
            <person name="Doddapaneni H.V."/>
            <person name="Worley K.C."/>
            <person name="Muzny D.M."/>
            <person name="Ioannidis P."/>
            <person name="Waterhouse R.M."/>
            <person name="Zdobnov E.M."/>
            <person name="James P.J."/>
            <person name="Bagnall N.H."/>
            <person name="Kotze A.C."/>
            <person name="Gibbs R.A."/>
            <person name="Richards S."/>
            <person name="Batterham P."/>
            <person name="Gasser R.B."/>
        </authorList>
    </citation>
    <scope>NUCLEOTIDE SEQUENCE [LARGE SCALE GENOMIC DNA]</scope>
    <source>
        <strain evidence="1 2">LS</strain>
        <tissue evidence="1">Full body</tissue>
    </source>
</reference>
<dbReference type="EMBL" id="JRES01000763">
    <property type="protein sequence ID" value="KNC28500.1"/>
    <property type="molecule type" value="Genomic_DNA"/>
</dbReference>
<dbReference type="Proteomes" id="UP000037069">
    <property type="component" value="Unassembled WGS sequence"/>
</dbReference>
<dbReference type="AlphaFoldDB" id="A0A0L0C8C9"/>
<organism evidence="1 2">
    <name type="scientific">Lucilia cuprina</name>
    <name type="common">Green bottle fly</name>
    <name type="synonym">Australian sheep blowfly</name>
    <dbReference type="NCBI Taxonomy" id="7375"/>
    <lineage>
        <taxon>Eukaryota</taxon>
        <taxon>Metazoa</taxon>
        <taxon>Ecdysozoa</taxon>
        <taxon>Arthropoda</taxon>
        <taxon>Hexapoda</taxon>
        <taxon>Insecta</taxon>
        <taxon>Pterygota</taxon>
        <taxon>Neoptera</taxon>
        <taxon>Endopterygota</taxon>
        <taxon>Diptera</taxon>
        <taxon>Brachycera</taxon>
        <taxon>Muscomorpha</taxon>
        <taxon>Oestroidea</taxon>
        <taxon>Calliphoridae</taxon>
        <taxon>Luciliinae</taxon>
        <taxon>Lucilia</taxon>
    </lineage>
</organism>
<evidence type="ECO:0000313" key="1">
    <source>
        <dbReference type="EMBL" id="KNC28500.1"/>
    </source>
</evidence>
<sequence length="188" mass="21938">MGLREIINKFLVDFNTSMLYEHRQMVDFFIHMLEENEEFGVEEGEDDNFGCHFKCCPWSNERCEEGPDTCRCTIFHFRKLTVLRMIDSYYCFRNLLCIITKTALPKLDLINITLPTKTVLPKLDLINITLPTKTVLPKPNPPETCTALSTCVDVAKHIHCLIDLRWIRYKHTTHGHYKSSNNQLEVLS</sequence>
<accession>A0A0L0C8C9</accession>
<gene>
    <name evidence="1" type="ORF">FF38_05562</name>
</gene>